<dbReference type="RefSeq" id="WP_345703982.1">
    <property type="nucleotide sequence ID" value="NZ_BAABKV010000001.1"/>
</dbReference>
<reference evidence="12" key="1">
    <citation type="journal article" date="2019" name="Int. J. Syst. Evol. Microbiol.">
        <title>The Global Catalogue of Microorganisms (GCM) 10K type strain sequencing project: providing services to taxonomists for standard genome sequencing and annotation.</title>
        <authorList>
            <consortium name="The Broad Institute Genomics Platform"/>
            <consortium name="The Broad Institute Genome Sequencing Center for Infectious Disease"/>
            <person name="Wu L."/>
            <person name="Ma J."/>
        </authorList>
    </citation>
    <scope>NUCLEOTIDE SEQUENCE [LARGE SCALE GENOMIC DNA]</scope>
    <source>
        <strain evidence="12">CGMCC 1.12859</strain>
    </source>
</reference>
<dbReference type="Gene3D" id="3.40.50.1820">
    <property type="entry name" value="alpha/beta hydrolase"/>
    <property type="match status" value="1"/>
</dbReference>
<dbReference type="Pfam" id="PF08530">
    <property type="entry name" value="PepX_C"/>
    <property type="match status" value="1"/>
</dbReference>
<evidence type="ECO:0000313" key="12">
    <source>
        <dbReference type="Proteomes" id="UP001596435"/>
    </source>
</evidence>
<dbReference type="InterPro" id="IPR008252">
    <property type="entry name" value="Pept_S15_Xpro"/>
</dbReference>
<dbReference type="SUPFAM" id="SSF49785">
    <property type="entry name" value="Galactose-binding domain-like"/>
    <property type="match status" value="1"/>
</dbReference>
<dbReference type="Pfam" id="PF02129">
    <property type="entry name" value="Peptidase_S15"/>
    <property type="match status" value="1"/>
</dbReference>
<comment type="caution">
    <text evidence="11">The sequence shown here is derived from an EMBL/GenBank/DDBJ whole genome shotgun (WGS) entry which is preliminary data.</text>
</comment>
<dbReference type="SMART" id="SM00939">
    <property type="entry name" value="PepX_C"/>
    <property type="match status" value="1"/>
</dbReference>
<dbReference type="Gene3D" id="1.10.246.70">
    <property type="match status" value="1"/>
</dbReference>
<evidence type="ECO:0000256" key="2">
    <source>
        <dbReference type="ARBA" id="ARBA00010819"/>
    </source>
</evidence>
<dbReference type="InterPro" id="IPR013736">
    <property type="entry name" value="Xaa-Pro_dipept_C"/>
</dbReference>
<dbReference type="EC" id="3.4.14.11" evidence="3"/>
<feature type="signal peptide" evidence="9">
    <location>
        <begin position="1"/>
        <end position="28"/>
    </location>
</feature>
<sequence length="678" mass="72257">MRSLPTRLLGVTAAGALLASLAAVNAAAADPAPVALVQNNETQPVYGMSDAITLKVNIQTGVDTDKDGHPDTVQLRLKRPHTAAGVKVPTIIEPSPYNYTQSDRLPYHETQLKSDGTPSIAQYFADQFSALFPDADPNQDPDVPAVNLPQGAAPVPAKADMWDMTWESWFDNYFVPRGYAVADLDALGTGKSTGCPNPGSSNEQAGVKAAVDWLNGSAVGTDENGNPVTATDWSNGSVALKGKSYDGALSVEGAASGVKGLKTVVSVAGIPDWYRYSRSNGMPVAPGGANGYDLDNLATFVNSGPSRAACKAIIASNLTDKVAFNSGDRTAFWNERNYASSNALMNTKASVFLIQGTRDETVRPEGTLSYWQALQQYGIPSKLWTFQGTHMRPYQLRRDEYVRQMHLWYDHWLYNLDNGIMDEPKVDVQKPDLSGWTTQSSWPAPEATNVTLKMHADGSLSSGYGGLSVSQSMTDKGDAIDTESVLDPNGASNADSLAYITPKLTDAVTLEGFPSFSVNASLNGPSPYLTALLVDYGPQKYTAYSGSTSGQATLCDGVADGTNTGCSAPYTTGIYYPTSHPNFRVVARGWLDGRNYMNDSTTSLLTDGSVHQFQWKGQPTEYTVPAGHQLGVVLVSSDKKYTPRYVGTSGTESSTLTARTEFSSVTLPVKAGGAALGG</sequence>
<comment type="similarity">
    <text evidence="2">Belongs to the peptidase S15 family.</text>
</comment>
<dbReference type="EMBL" id="JBHTAJ010000059">
    <property type="protein sequence ID" value="MFC7183084.1"/>
    <property type="molecule type" value="Genomic_DNA"/>
</dbReference>
<comment type="catalytic activity">
    <reaction evidence="1">
        <text>Hydrolyzes Xaa-Pro-|- bonds to release unblocked, N-terminal dipeptides from substrates including Ala-Pro-|-p-nitroanilide and (sequentially) Tyr-Pro-|-Phe-Pro-|-Gly-Pro-|-Ile.</text>
        <dbReference type="EC" id="3.4.14.11"/>
    </reaction>
</comment>
<evidence type="ECO:0000256" key="6">
    <source>
        <dbReference type="ARBA" id="ARBA00022801"/>
    </source>
</evidence>
<evidence type="ECO:0000259" key="10">
    <source>
        <dbReference type="SMART" id="SM00939"/>
    </source>
</evidence>
<evidence type="ECO:0000256" key="4">
    <source>
        <dbReference type="ARBA" id="ARBA00022438"/>
    </source>
</evidence>
<keyword evidence="9" id="KW-0732">Signal</keyword>
<keyword evidence="4" id="KW-0031">Aminopeptidase</keyword>
<dbReference type="InterPro" id="IPR029058">
    <property type="entry name" value="AB_hydrolase_fold"/>
</dbReference>
<dbReference type="InterPro" id="IPR000383">
    <property type="entry name" value="Xaa-Pro-like_dom"/>
</dbReference>
<evidence type="ECO:0000256" key="9">
    <source>
        <dbReference type="SAM" id="SignalP"/>
    </source>
</evidence>
<keyword evidence="12" id="KW-1185">Reference proteome</keyword>
<evidence type="ECO:0000256" key="5">
    <source>
        <dbReference type="ARBA" id="ARBA00022670"/>
    </source>
</evidence>
<dbReference type="InterPro" id="IPR008979">
    <property type="entry name" value="Galactose-bd-like_sf"/>
</dbReference>
<evidence type="ECO:0000256" key="8">
    <source>
        <dbReference type="ARBA" id="ARBA00030045"/>
    </source>
</evidence>
<feature type="chain" id="PRO_5045850488" description="Xaa-Pro dipeptidyl-peptidase" evidence="9">
    <location>
        <begin position="29"/>
        <end position="678"/>
    </location>
</feature>
<dbReference type="NCBIfam" id="TIGR00976">
    <property type="entry name" value="CocE_NonD"/>
    <property type="match status" value="1"/>
</dbReference>
<gene>
    <name evidence="11" type="ORF">ACFQMG_26390</name>
</gene>
<feature type="domain" description="Xaa-Pro dipeptidyl-peptidase C-terminal" evidence="10">
    <location>
        <begin position="406"/>
        <end position="657"/>
    </location>
</feature>
<organism evidence="11 12">
    <name type="scientific">Kitasatospora paranensis</name>
    <dbReference type="NCBI Taxonomy" id="258053"/>
    <lineage>
        <taxon>Bacteria</taxon>
        <taxon>Bacillati</taxon>
        <taxon>Actinomycetota</taxon>
        <taxon>Actinomycetes</taxon>
        <taxon>Kitasatosporales</taxon>
        <taxon>Streptomycetaceae</taxon>
        <taxon>Kitasatospora</taxon>
    </lineage>
</organism>
<dbReference type="PRINTS" id="PR00923">
    <property type="entry name" value="LACTOPTASE"/>
</dbReference>
<evidence type="ECO:0000256" key="1">
    <source>
        <dbReference type="ARBA" id="ARBA00000123"/>
    </source>
</evidence>
<protein>
    <recommendedName>
        <fullName evidence="3">Xaa-Pro dipeptidyl-peptidase</fullName>
        <ecNumber evidence="3">3.4.14.11</ecNumber>
    </recommendedName>
    <alternativeName>
        <fullName evidence="8">X-prolyl-dipeptidyl aminopeptidase</fullName>
    </alternativeName>
</protein>
<keyword evidence="5" id="KW-0645">Protease</keyword>
<accession>A0ABW2G0T2</accession>
<keyword evidence="6 11" id="KW-0378">Hydrolase</keyword>
<evidence type="ECO:0000256" key="3">
    <source>
        <dbReference type="ARBA" id="ARBA00012463"/>
    </source>
</evidence>
<proteinExistence type="inferred from homology"/>
<dbReference type="GO" id="GO:0016787">
    <property type="term" value="F:hydrolase activity"/>
    <property type="evidence" value="ECO:0007669"/>
    <property type="project" value="UniProtKB-KW"/>
</dbReference>
<dbReference type="Proteomes" id="UP001596435">
    <property type="component" value="Unassembled WGS sequence"/>
</dbReference>
<evidence type="ECO:0000256" key="7">
    <source>
        <dbReference type="ARBA" id="ARBA00022825"/>
    </source>
</evidence>
<dbReference type="InterPro" id="IPR005674">
    <property type="entry name" value="CocE/Ser_esterase"/>
</dbReference>
<evidence type="ECO:0000313" key="11">
    <source>
        <dbReference type="EMBL" id="MFC7183084.1"/>
    </source>
</evidence>
<dbReference type="Gene3D" id="2.60.120.260">
    <property type="entry name" value="Galactose-binding domain-like"/>
    <property type="match status" value="1"/>
</dbReference>
<dbReference type="SUPFAM" id="SSF53474">
    <property type="entry name" value="alpha/beta-Hydrolases"/>
    <property type="match status" value="1"/>
</dbReference>
<keyword evidence="7" id="KW-0720">Serine protease</keyword>
<name>A0ABW2G0T2_9ACTN</name>